<evidence type="ECO:0000313" key="1">
    <source>
        <dbReference type="EMBL" id="GGD67327.1"/>
    </source>
</evidence>
<keyword evidence="2" id="KW-1185">Reference proteome</keyword>
<evidence type="ECO:0008006" key="3">
    <source>
        <dbReference type="Google" id="ProtNLM"/>
    </source>
</evidence>
<name>A0ABQ1RE81_9ALTE</name>
<reference evidence="2" key="1">
    <citation type="journal article" date="2019" name="Int. J. Syst. Evol. Microbiol.">
        <title>The Global Catalogue of Microorganisms (GCM) 10K type strain sequencing project: providing services to taxonomists for standard genome sequencing and annotation.</title>
        <authorList>
            <consortium name="The Broad Institute Genomics Platform"/>
            <consortium name="The Broad Institute Genome Sequencing Center for Infectious Disease"/>
            <person name="Wu L."/>
            <person name="Ma J."/>
        </authorList>
    </citation>
    <scope>NUCLEOTIDE SEQUENCE [LARGE SCALE GENOMIC DNA]</scope>
    <source>
        <strain evidence="2">CGMCC 1.12923</strain>
    </source>
</reference>
<accession>A0ABQ1RE81</accession>
<organism evidence="1 2">
    <name type="scientific">Lacimicrobium alkaliphilum</name>
    <dbReference type="NCBI Taxonomy" id="1526571"/>
    <lineage>
        <taxon>Bacteria</taxon>
        <taxon>Pseudomonadati</taxon>
        <taxon>Pseudomonadota</taxon>
        <taxon>Gammaproteobacteria</taxon>
        <taxon>Alteromonadales</taxon>
        <taxon>Alteromonadaceae</taxon>
        <taxon>Lacimicrobium</taxon>
    </lineage>
</organism>
<evidence type="ECO:0000313" key="2">
    <source>
        <dbReference type="Proteomes" id="UP000614272"/>
    </source>
</evidence>
<gene>
    <name evidence="1" type="ORF">GCM10011357_23150</name>
</gene>
<comment type="caution">
    <text evidence="1">The sequence shown here is derived from an EMBL/GenBank/DDBJ whole genome shotgun (WGS) entry which is preliminary data.</text>
</comment>
<dbReference type="InterPro" id="IPR014987">
    <property type="entry name" value="UPF_YfcL"/>
</dbReference>
<dbReference type="Proteomes" id="UP000614272">
    <property type="component" value="Unassembled WGS sequence"/>
</dbReference>
<sequence>MTEEQFVQHIEEIEQHFHQTIAQGSEQELFISSYLNGHFDLMVSRALNMGIYNTEALDQAIRQSLQKAFDNSELEPDDQQQVITLWQRLSDK</sequence>
<dbReference type="EMBL" id="BMGJ01000008">
    <property type="protein sequence ID" value="GGD67327.1"/>
    <property type="molecule type" value="Genomic_DNA"/>
</dbReference>
<dbReference type="Pfam" id="PF08891">
    <property type="entry name" value="YfcL"/>
    <property type="match status" value="1"/>
</dbReference>
<protein>
    <recommendedName>
        <fullName evidence="3">YfcL protein</fullName>
    </recommendedName>
</protein>
<proteinExistence type="predicted"/>
<dbReference type="RefSeq" id="WP_099034973.1">
    <property type="nucleotide sequence ID" value="NZ_BMGJ01000008.1"/>
</dbReference>